<proteinExistence type="predicted"/>
<gene>
    <name evidence="1" type="ORF">ACIPEN_04160</name>
</gene>
<evidence type="ECO:0000313" key="1">
    <source>
        <dbReference type="EMBL" id="MFJ3045009.1"/>
    </source>
</evidence>
<accession>A0ABW8EVY5</accession>
<sequence>MSGQVTFIMQEVGADVKNFRTIVLIRGGLLEPKLQSLCKAAIFHDEKFSFRIVKNAGAEHQKHFSFPEISFRIAKNEK</sequence>
<keyword evidence="2" id="KW-1185">Reference proteome</keyword>
<protein>
    <submittedName>
        <fullName evidence="1">Uncharacterized protein</fullName>
    </submittedName>
</protein>
<organism evidence="1 2">
    <name type="scientific">Herbaspirillum chlorophenolicum</name>
    <dbReference type="NCBI Taxonomy" id="211589"/>
    <lineage>
        <taxon>Bacteria</taxon>
        <taxon>Pseudomonadati</taxon>
        <taxon>Pseudomonadota</taxon>
        <taxon>Betaproteobacteria</taxon>
        <taxon>Burkholderiales</taxon>
        <taxon>Oxalobacteraceae</taxon>
        <taxon>Herbaspirillum</taxon>
    </lineage>
</organism>
<name>A0ABW8EVY5_9BURK</name>
<dbReference type="EMBL" id="JBIUZV010000002">
    <property type="protein sequence ID" value="MFJ3045009.1"/>
    <property type="molecule type" value="Genomic_DNA"/>
</dbReference>
<evidence type="ECO:0000313" key="2">
    <source>
        <dbReference type="Proteomes" id="UP001617427"/>
    </source>
</evidence>
<reference evidence="1 2" key="1">
    <citation type="submission" date="2024-10" db="EMBL/GenBank/DDBJ databases">
        <title>The Natural Products Discovery Center: Release of the First 8490 Sequenced Strains for Exploring Actinobacteria Biosynthetic Diversity.</title>
        <authorList>
            <person name="Kalkreuter E."/>
            <person name="Kautsar S.A."/>
            <person name="Yang D."/>
            <person name="Bader C.D."/>
            <person name="Teijaro C.N."/>
            <person name="Fluegel L."/>
            <person name="Davis C.M."/>
            <person name="Simpson J.R."/>
            <person name="Lauterbach L."/>
            <person name="Steele A.D."/>
            <person name="Gui C."/>
            <person name="Meng S."/>
            <person name="Li G."/>
            <person name="Viehrig K."/>
            <person name="Ye F."/>
            <person name="Su P."/>
            <person name="Kiefer A.F."/>
            <person name="Nichols A."/>
            <person name="Cepeda A.J."/>
            <person name="Yan W."/>
            <person name="Fan B."/>
            <person name="Jiang Y."/>
            <person name="Adhikari A."/>
            <person name="Zheng C.-J."/>
            <person name="Schuster L."/>
            <person name="Cowan T.M."/>
            <person name="Smanski M.J."/>
            <person name="Chevrette M.G."/>
            <person name="De Carvalho L.P.S."/>
            <person name="Shen B."/>
        </authorList>
    </citation>
    <scope>NUCLEOTIDE SEQUENCE [LARGE SCALE GENOMIC DNA]</scope>
    <source>
        <strain evidence="1 2">NPDC087045</strain>
    </source>
</reference>
<dbReference type="RefSeq" id="WP_402698480.1">
    <property type="nucleotide sequence ID" value="NZ_JBIUZV010000002.1"/>
</dbReference>
<dbReference type="Proteomes" id="UP001617427">
    <property type="component" value="Unassembled WGS sequence"/>
</dbReference>
<comment type="caution">
    <text evidence="1">The sequence shown here is derived from an EMBL/GenBank/DDBJ whole genome shotgun (WGS) entry which is preliminary data.</text>
</comment>